<feature type="domain" description="SpoOB alpha-helical" evidence="4">
    <location>
        <begin position="5"/>
        <end position="56"/>
    </location>
</feature>
<dbReference type="SUPFAM" id="SSF55890">
    <property type="entry name" value="Sporulation response regulatory protein Spo0B"/>
    <property type="match status" value="1"/>
</dbReference>
<accession>A0A1U7PQ89</accession>
<dbReference type="EMBL" id="FTPL01000002">
    <property type="protein sequence ID" value="SIT83024.1"/>
    <property type="molecule type" value="Genomic_DNA"/>
</dbReference>
<evidence type="ECO:0000259" key="4">
    <source>
        <dbReference type="Pfam" id="PF14689"/>
    </source>
</evidence>
<dbReference type="Proteomes" id="UP000187550">
    <property type="component" value="Unassembled WGS sequence"/>
</dbReference>
<dbReference type="InterPro" id="IPR037100">
    <property type="entry name" value="Spo0B_C_sf"/>
</dbReference>
<dbReference type="Pfam" id="PF14689">
    <property type="entry name" value="SPOB_a"/>
    <property type="match status" value="1"/>
</dbReference>
<evidence type="ECO:0000313" key="6">
    <source>
        <dbReference type="Proteomes" id="UP000187550"/>
    </source>
</evidence>
<keyword evidence="1" id="KW-0597">Phosphoprotein</keyword>
<keyword evidence="2 5" id="KW-0808">Transferase</keyword>
<name>A0A1U7PQ89_9BACI</name>
<evidence type="ECO:0000313" key="5">
    <source>
        <dbReference type="EMBL" id="SIT83024.1"/>
    </source>
</evidence>
<protein>
    <submittedName>
        <fullName evidence="5">Stage 0 sporulation protein B (Sporulation initiation phosphotransferase)</fullName>
    </submittedName>
</protein>
<proteinExistence type="predicted"/>
<dbReference type="InterPro" id="IPR039506">
    <property type="entry name" value="SPOB_a"/>
</dbReference>
<dbReference type="InterPro" id="IPR016120">
    <property type="entry name" value="Sig_transdc_His_kin_SpoOB"/>
</dbReference>
<gene>
    <name evidence="5" type="ORF">SAMN05428946_1572</name>
</gene>
<evidence type="ECO:0000256" key="2">
    <source>
        <dbReference type="ARBA" id="ARBA00022679"/>
    </source>
</evidence>
<dbReference type="GO" id="GO:0000155">
    <property type="term" value="F:phosphorelay sensor kinase activity"/>
    <property type="evidence" value="ECO:0007669"/>
    <property type="project" value="InterPro"/>
</dbReference>
<keyword evidence="3" id="KW-0418">Kinase</keyword>
<organism evidence="5 6">
    <name type="scientific">Edaphobacillus lindanitolerans</name>
    <dbReference type="NCBI Taxonomy" id="550447"/>
    <lineage>
        <taxon>Bacteria</taxon>
        <taxon>Bacillati</taxon>
        <taxon>Bacillota</taxon>
        <taxon>Bacilli</taxon>
        <taxon>Bacillales</taxon>
        <taxon>Bacillaceae</taxon>
        <taxon>Edaphobacillus</taxon>
    </lineage>
</organism>
<dbReference type="Gene3D" id="3.30.565.30">
    <property type="entry name" value="Sporulation initiation phosphotransferase B (SpoOB), C-terminal domain"/>
    <property type="match status" value="1"/>
</dbReference>
<dbReference type="Gene3D" id="1.10.287.130">
    <property type="match status" value="1"/>
</dbReference>
<evidence type="ECO:0000256" key="3">
    <source>
        <dbReference type="ARBA" id="ARBA00022777"/>
    </source>
</evidence>
<dbReference type="AlphaFoldDB" id="A0A1U7PQ89"/>
<keyword evidence="6" id="KW-1185">Reference proteome</keyword>
<dbReference type="STRING" id="550447.SAMN05428946_1572"/>
<sequence length="179" mass="20305">MSMESRMTAQELLKHARHDYMNTLHLLQMQLDLGMDDSVRETIDAAVEKGRHESMLAGLDMPATAEWLLTFGWRFPEYEQAMTVTVESPGNPDADRWTERFLEALFGTLSDRLSPYAEYRAGIHVESREPGWLIEFDLEGPFGMEGDLPEPGDDAPFEVELNSSEEGLKLIVAGRKVDR</sequence>
<reference evidence="6" key="1">
    <citation type="submission" date="2017-01" db="EMBL/GenBank/DDBJ databases">
        <authorList>
            <person name="Varghese N."/>
            <person name="Submissions S."/>
        </authorList>
    </citation>
    <scope>NUCLEOTIDE SEQUENCE [LARGE SCALE GENOMIC DNA]</scope>
    <source>
        <strain evidence="6">MNA4</strain>
    </source>
</reference>
<evidence type="ECO:0000256" key="1">
    <source>
        <dbReference type="ARBA" id="ARBA00022553"/>
    </source>
</evidence>